<dbReference type="Gene3D" id="1.10.287.110">
    <property type="entry name" value="DnaJ domain"/>
    <property type="match status" value="1"/>
</dbReference>
<gene>
    <name evidence="3" type="ORF">DES53_11390</name>
</gene>
<dbReference type="RefSeq" id="WP_170157429.1">
    <property type="nucleotide sequence ID" value="NZ_QNRR01000013.1"/>
</dbReference>
<dbReference type="InterPro" id="IPR036869">
    <property type="entry name" value="J_dom_sf"/>
</dbReference>
<evidence type="ECO:0000313" key="4">
    <source>
        <dbReference type="Proteomes" id="UP000253426"/>
    </source>
</evidence>
<dbReference type="PROSITE" id="PS50076">
    <property type="entry name" value="DNAJ_2"/>
    <property type="match status" value="1"/>
</dbReference>
<organism evidence="3 4">
    <name type="scientific">Roseimicrobium gellanilyticum</name>
    <dbReference type="NCBI Taxonomy" id="748857"/>
    <lineage>
        <taxon>Bacteria</taxon>
        <taxon>Pseudomonadati</taxon>
        <taxon>Verrucomicrobiota</taxon>
        <taxon>Verrucomicrobiia</taxon>
        <taxon>Verrucomicrobiales</taxon>
        <taxon>Verrucomicrobiaceae</taxon>
        <taxon>Roseimicrobium</taxon>
    </lineage>
</organism>
<dbReference type="Proteomes" id="UP000253426">
    <property type="component" value="Unassembled WGS sequence"/>
</dbReference>
<keyword evidence="4" id="KW-1185">Reference proteome</keyword>
<evidence type="ECO:0000259" key="2">
    <source>
        <dbReference type="PROSITE" id="PS50076"/>
    </source>
</evidence>
<proteinExistence type="predicted"/>
<dbReference type="SUPFAM" id="SSF46565">
    <property type="entry name" value="Chaperone J-domain"/>
    <property type="match status" value="1"/>
</dbReference>
<dbReference type="InterPro" id="IPR001623">
    <property type="entry name" value="DnaJ_domain"/>
</dbReference>
<feature type="domain" description="J" evidence="2">
    <location>
        <begin position="3"/>
        <end position="75"/>
    </location>
</feature>
<dbReference type="EMBL" id="QNRR01000013">
    <property type="protein sequence ID" value="RBP37708.1"/>
    <property type="molecule type" value="Genomic_DNA"/>
</dbReference>
<evidence type="ECO:0000256" key="1">
    <source>
        <dbReference type="SAM" id="MobiDB-lite"/>
    </source>
</evidence>
<comment type="caution">
    <text evidence="3">The sequence shown here is derived from an EMBL/GenBank/DDBJ whole genome shotgun (WGS) entry which is preliminary data.</text>
</comment>
<evidence type="ECO:0000313" key="3">
    <source>
        <dbReference type="EMBL" id="RBP37708.1"/>
    </source>
</evidence>
<reference evidence="3 4" key="1">
    <citation type="submission" date="2018-06" db="EMBL/GenBank/DDBJ databases">
        <title>Genomic Encyclopedia of Type Strains, Phase IV (KMG-IV): sequencing the most valuable type-strain genomes for metagenomic binning, comparative biology and taxonomic classification.</title>
        <authorList>
            <person name="Goeker M."/>
        </authorList>
    </citation>
    <scope>NUCLEOTIDE SEQUENCE [LARGE SCALE GENOMIC DNA]</scope>
    <source>
        <strain evidence="3 4">DSM 25532</strain>
    </source>
</reference>
<accession>A0A366H6G1</accession>
<dbReference type="SMART" id="SM00271">
    <property type="entry name" value="DnaJ"/>
    <property type="match status" value="1"/>
</dbReference>
<protein>
    <recommendedName>
        <fullName evidence="2">J domain-containing protein</fullName>
    </recommendedName>
</protein>
<dbReference type="AlphaFoldDB" id="A0A366H6G1"/>
<sequence>MEDPWQILVLDRHTATERDVKAAYARLLKVHRPDKDPEGFRRVRLAYERALNGIRKVDGIPEDGMETRRVHGEAGESLPKDLPGPRMPKRVDQQTSVGWDAALHRLREAIEVDGRHESVQSAWQAFVRQSRVDRMPMHQEAATVWEVFGKDAAWFADFVTSSWLVRCMEQGLAEIPSAIIAHWDAEGNTARLIALAEELVMEMRQVPWEEALGVVQQLARAVVYWDALLAKDMVDLVCELIPKAEAKKLREELKDDLARGRIFQDVPEAHKLFWRQVMQKTDAAETVDWDGRAAQGALSWVRENRGTSWDGYEVIRALVPARERAKLDAAAQRLANHDKVEWWPVLSPWLGKLAVLSVLLLLKACSSWW</sequence>
<feature type="region of interest" description="Disordered" evidence="1">
    <location>
        <begin position="69"/>
        <end position="91"/>
    </location>
</feature>
<name>A0A366H6G1_9BACT</name>